<evidence type="ECO:0000313" key="2">
    <source>
        <dbReference type="EMBL" id="GAA5519882.1"/>
    </source>
</evidence>
<dbReference type="Pfam" id="PF04213">
    <property type="entry name" value="HtaA"/>
    <property type="match status" value="1"/>
</dbReference>
<dbReference type="Pfam" id="PF00395">
    <property type="entry name" value="SLH"/>
    <property type="match status" value="2"/>
</dbReference>
<dbReference type="InterPro" id="IPR001119">
    <property type="entry name" value="SLH_dom"/>
</dbReference>
<dbReference type="PROSITE" id="PS51272">
    <property type="entry name" value="SLH"/>
    <property type="match status" value="2"/>
</dbReference>
<gene>
    <name evidence="2" type="ORF">Lsed01_02340</name>
</gene>
<dbReference type="RefSeq" id="WP_286215626.1">
    <property type="nucleotide sequence ID" value="NZ_AP027736.1"/>
</dbReference>
<reference evidence="2 3" key="1">
    <citation type="submission" date="2024-02" db="EMBL/GenBank/DDBJ databases">
        <title>Lysinimicrobium sediminis NBRC 112286.</title>
        <authorList>
            <person name="Ichikawa N."/>
            <person name="Katano-Makiyama Y."/>
            <person name="Hidaka K."/>
        </authorList>
    </citation>
    <scope>NUCLEOTIDE SEQUENCE [LARGE SCALE GENOMIC DNA]</scope>
    <source>
        <strain evidence="2 3">NBRC 112286</strain>
    </source>
</reference>
<dbReference type="EMBL" id="BAABRR010000014">
    <property type="protein sequence ID" value="GAA5519882.1"/>
    <property type="molecule type" value="Genomic_DNA"/>
</dbReference>
<organism evidence="2 3">
    <name type="scientific">Demequina sediminis</name>
    <dbReference type="NCBI Taxonomy" id="1930058"/>
    <lineage>
        <taxon>Bacteria</taxon>
        <taxon>Bacillati</taxon>
        <taxon>Actinomycetota</taxon>
        <taxon>Actinomycetes</taxon>
        <taxon>Micrococcales</taxon>
        <taxon>Demequinaceae</taxon>
        <taxon>Demequina</taxon>
    </lineage>
</organism>
<keyword evidence="3" id="KW-1185">Reference proteome</keyword>
<name>A0ABP9WJ69_9MICO</name>
<evidence type="ECO:0000259" key="1">
    <source>
        <dbReference type="PROSITE" id="PS51272"/>
    </source>
</evidence>
<evidence type="ECO:0000313" key="3">
    <source>
        <dbReference type="Proteomes" id="UP001426770"/>
    </source>
</evidence>
<feature type="domain" description="SLH" evidence="1">
    <location>
        <begin position="485"/>
        <end position="550"/>
    </location>
</feature>
<comment type="caution">
    <text evidence="2">The sequence shown here is derived from an EMBL/GenBank/DDBJ whole genome shotgun (WGS) entry which is preliminary data.</text>
</comment>
<dbReference type="InterPro" id="IPR007331">
    <property type="entry name" value="Htaa"/>
</dbReference>
<dbReference type="Proteomes" id="UP001426770">
    <property type="component" value="Unassembled WGS sequence"/>
</dbReference>
<proteinExistence type="predicted"/>
<sequence>MPSSTDSARPGAGRIAVAAALIALAAPLAIAVPAQADSASAALRWGFKASFRSYLIGSIAEGSVTASAPATDDGIATTFPLRADAEGAPLYDGDVTYYGHDGVLDVTIADPSVEIDGDSATLVALVTTAGGEPTETDLAELDLSATAPATSDGLVTYTSVPATLTAAGAVAFSGNGMSFYSEGTVLDPVTFSVPAEATLTPTVTVDRTTNLDGTGDTITVTGEGFLPAGTPTTGTRPPLSGAFTGVYVAVGKYADTWQPSEGAPSAARSNAFTRWALPAESMATVGGAAAGAIELTPEGTFTATFDVTDDTLDEASGTWGVYTYAAGGAVYAPFETATPITFAPRVEVSQVDDLAHLTTVTVEGRNFLPAGTATTGTRPPLAGKFTGIYVTVGKYADVWRPTENAPSSARVNGDVSWAVLAEDMATIGGAAAGAVELEPDGSFTTELAVDKHALESIEGAWGVYTYPGGGAKYAPFETRTPLAFAADAAVTDIAASAFVTEISWLANAGITTGYANGDGSFSFRPLETIKRDAMAAFLYRYAGSPEVDLPETSPFVDVTPESTAFYKEIVWLSTQGITEGWGTAKGQEFRPQARITRDAMAAFLYRFAGSPEVELPETDLFADVTPTSTAFYDEITWLGQQQISTGWDNGDGTSDYRPLGTTKRDAMAAFLYRFHYGA</sequence>
<feature type="domain" description="SLH" evidence="1">
    <location>
        <begin position="552"/>
        <end position="618"/>
    </location>
</feature>
<accession>A0ABP9WJ69</accession>
<protein>
    <recommendedName>
        <fullName evidence="1">SLH domain-containing protein</fullName>
    </recommendedName>
</protein>